<evidence type="ECO:0000313" key="2">
    <source>
        <dbReference type="EMBL" id="MEQ2199055.1"/>
    </source>
</evidence>
<organism evidence="2 3">
    <name type="scientific">Xenoophorus captivus</name>
    <dbReference type="NCBI Taxonomy" id="1517983"/>
    <lineage>
        <taxon>Eukaryota</taxon>
        <taxon>Metazoa</taxon>
        <taxon>Chordata</taxon>
        <taxon>Craniata</taxon>
        <taxon>Vertebrata</taxon>
        <taxon>Euteleostomi</taxon>
        <taxon>Actinopterygii</taxon>
        <taxon>Neopterygii</taxon>
        <taxon>Teleostei</taxon>
        <taxon>Neoteleostei</taxon>
        <taxon>Acanthomorphata</taxon>
        <taxon>Ovalentaria</taxon>
        <taxon>Atherinomorphae</taxon>
        <taxon>Cyprinodontiformes</taxon>
        <taxon>Goodeidae</taxon>
        <taxon>Xenoophorus</taxon>
    </lineage>
</organism>
<keyword evidence="3" id="KW-1185">Reference proteome</keyword>
<name>A0ABV0QTC4_9TELE</name>
<sequence>MGAVSVLIVCAAALWLNGFCLPINQNGGPKQWHNLKSDNDPSLRRAIVFLQSLDSRLKQKVKEVQLEMNEVEMVNDVTQLVSNASHDVSPYMWTGKWILVGDIQITSINAIGFF</sequence>
<reference evidence="2 3" key="1">
    <citation type="submission" date="2021-06" db="EMBL/GenBank/DDBJ databases">
        <authorList>
            <person name="Palmer J.M."/>
        </authorList>
    </citation>
    <scope>NUCLEOTIDE SEQUENCE [LARGE SCALE GENOMIC DNA]</scope>
    <source>
        <strain evidence="2 3">XC_2019</strain>
        <tissue evidence="2">Muscle</tissue>
    </source>
</reference>
<protein>
    <submittedName>
        <fullName evidence="2">Uncharacterized protein</fullName>
    </submittedName>
</protein>
<evidence type="ECO:0000313" key="3">
    <source>
        <dbReference type="Proteomes" id="UP001434883"/>
    </source>
</evidence>
<proteinExistence type="predicted"/>
<comment type="caution">
    <text evidence="2">The sequence shown here is derived from an EMBL/GenBank/DDBJ whole genome shotgun (WGS) entry which is preliminary data.</text>
</comment>
<feature type="signal peptide" evidence="1">
    <location>
        <begin position="1"/>
        <end position="22"/>
    </location>
</feature>
<dbReference type="EMBL" id="JAHRIN010022259">
    <property type="protein sequence ID" value="MEQ2199055.1"/>
    <property type="molecule type" value="Genomic_DNA"/>
</dbReference>
<evidence type="ECO:0000256" key="1">
    <source>
        <dbReference type="SAM" id="SignalP"/>
    </source>
</evidence>
<gene>
    <name evidence="2" type="ORF">XENOCAPTIV_023773</name>
</gene>
<feature type="chain" id="PRO_5047497151" evidence="1">
    <location>
        <begin position="23"/>
        <end position="114"/>
    </location>
</feature>
<dbReference type="Proteomes" id="UP001434883">
    <property type="component" value="Unassembled WGS sequence"/>
</dbReference>
<keyword evidence="1" id="KW-0732">Signal</keyword>
<accession>A0ABV0QTC4</accession>